<comment type="caution">
    <text evidence="1">The sequence shown here is derived from an EMBL/GenBank/DDBJ whole genome shotgun (WGS) entry which is preliminary data.</text>
</comment>
<keyword evidence="2" id="KW-1185">Reference proteome</keyword>
<dbReference type="AlphaFoldDB" id="A0A7K1G7X0"/>
<protein>
    <recommendedName>
        <fullName evidence="3">CarboxypepD_reg-like domain-containing protein</fullName>
    </recommendedName>
</protein>
<evidence type="ECO:0000313" key="2">
    <source>
        <dbReference type="Proteomes" id="UP000447545"/>
    </source>
</evidence>
<name>A0A7K1G7X0_9FLAO</name>
<dbReference type="InterPro" id="IPR008969">
    <property type="entry name" value="CarboxyPept-like_regulatory"/>
</dbReference>
<evidence type="ECO:0008006" key="3">
    <source>
        <dbReference type="Google" id="ProtNLM"/>
    </source>
</evidence>
<reference evidence="1 2" key="1">
    <citation type="submission" date="2019-11" db="EMBL/GenBank/DDBJ databases">
        <title>Winogradskyella ouciana sp. nov., isolated from the hadal seawater of the Mariana Trench.</title>
        <authorList>
            <person name="Liu R."/>
        </authorList>
    </citation>
    <scope>NUCLEOTIDE SEQUENCE [LARGE SCALE GENOMIC DNA]</scope>
    <source>
        <strain evidence="1 2">ZXX205</strain>
    </source>
</reference>
<dbReference type="Proteomes" id="UP000447545">
    <property type="component" value="Unassembled WGS sequence"/>
</dbReference>
<dbReference type="RefSeq" id="WP_155087229.1">
    <property type="nucleotide sequence ID" value="NZ_WJYA01000001.1"/>
</dbReference>
<dbReference type="SUPFAM" id="SSF49464">
    <property type="entry name" value="Carboxypeptidase regulatory domain-like"/>
    <property type="match status" value="1"/>
</dbReference>
<dbReference type="Pfam" id="PF13715">
    <property type="entry name" value="CarbopepD_reg_2"/>
    <property type="match status" value="1"/>
</dbReference>
<evidence type="ECO:0000313" key="1">
    <source>
        <dbReference type="EMBL" id="MTE25382.1"/>
    </source>
</evidence>
<gene>
    <name evidence="1" type="ORF">F1003_00425</name>
</gene>
<accession>A0A7K1G7X0</accession>
<dbReference type="EMBL" id="WJYA01000001">
    <property type="protein sequence ID" value="MTE25382.1"/>
    <property type="molecule type" value="Genomic_DNA"/>
</dbReference>
<organism evidence="1 2">
    <name type="scientific">Winogradskyella ouciana</name>
    <dbReference type="NCBI Taxonomy" id="2608631"/>
    <lineage>
        <taxon>Bacteria</taxon>
        <taxon>Pseudomonadati</taxon>
        <taxon>Bacteroidota</taxon>
        <taxon>Flavobacteriia</taxon>
        <taxon>Flavobacteriales</taxon>
        <taxon>Flavobacteriaceae</taxon>
        <taxon>Winogradskyella</taxon>
    </lineage>
</organism>
<sequence>MHQSIAMRQFFSVFSLLLFNTLLFGQTFEGKVYDSKSTVKDIKVVNKTQNRLTVTDKDGNFSIVAKVSDTIAFESIFYHQKTVVLTQTHFEEPNVFELKKITNALDEVEVKAEPEQPVFEVETYNVELHNLIKEDIKNNPGLYQPAGATYGVDFVYLIGQVVKLFKRKKEKLHEYTPITYKQMDSLFSTSSFFNKRLVTENLNIPENKTKLFYDFCSAKGISSELLKDEKKMELLEALVLNSQLFLILLEEYGEAANVKD</sequence>
<proteinExistence type="predicted"/>